<reference evidence="1 2" key="1">
    <citation type="submission" date="2018-09" db="EMBL/GenBank/DDBJ databases">
        <authorList>
            <person name="Zeman M."/>
            <person name="Pardy F."/>
        </authorList>
    </citation>
    <scope>NUCLEOTIDE SEQUENCE [LARGE SCALE GENOMIC DNA]</scope>
    <source>
        <strain evidence="1 2">CCM 8852</strain>
    </source>
</reference>
<dbReference type="InterPro" id="IPR012808">
    <property type="entry name" value="CHP02453"/>
</dbReference>
<dbReference type="PANTHER" id="PTHR36452:SF1">
    <property type="entry name" value="DUF2461 DOMAIN-CONTAINING PROTEIN"/>
    <property type="match status" value="1"/>
</dbReference>
<dbReference type="OrthoDB" id="9794241at2"/>
<dbReference type="NCBIfam" id="TIGR02453">
    <property type="entry name" value="TIGR02453 family protein"/>
    <property type="match status" value="1"/>
</dbReference>
<accession>A0A418QU49</accession>
<protein>
    <submittedName>
        <fullName evidence="1">DUF2461 domain-containing protein</fullName>
    </submittedName>
</protein>
<dbReference type="Proteomes" id="UP000284250">
    <property type="component" value="Unassembled WGS sequence"/>
</dbReference>
<proteinExistence type="predicted"/>
<organism evidence="1 2">
    <name type="scientific">Hymenobacter rubripertinctus</name>
    <dbReference type="NCBI Taxonomy" id="2029981"/>
    <lineage>
        <taxon>Bacteria</taxon>
        <taxon>Pseudomonadati</taxon>
        <taxon>Bacteroidota</taxon>
        <taxon>Cytophagia</taxon>
        <taxon>Cytophagales</taxon>
        <taxon>Hymenobacteraceae</taxon>
        <taxon>Hymenobacter</taxon>
    </lineage>
</organism>
<name>A0A418QU49_9BACT</name>
<evidence type="ECO:0000313" key="1">
    <source>
        <dbReference type="EMBL" id="RIY08766.1"/>
    </source>
</evidence>
<dbReference type="EMBL" id="QYCN01000020">
    <property type="protein sequence ID" value="RIY08766.1"/>
    <property type="molecule type" value="Genomic_DNA"/>
</dbReference>
<evidence type="ECO:0000313" key="2">
    <source>
        <dbReference type="Proteomes" id="UP000284250"/>
    </source>
</evidence>
<comment type="caution">
    <text evidence="1">The sequence shown here is derived from an EMBL/GenBank/DDBJ whole genome shotgun (WGS) entry which is preliminary data.</text>
</comment>
<dbReference type="AlphaFoldDB" id="A0A418QU49"/>
<keyword evidence="2" id="KW-1185">Reference proteome</keyword>
<gene>
    <name evidence="1" type="ORF">D0T11_13600</name>
</gene>
<dbReference type="PANTHER" id="PTHR36452">
    <property type="entry name" value="CHROMOSOME 12, WHOLE GENOME SHOTGUN SEQUENCE"/>
    <property type="match status" value="1"/>
</dbReference>
<dbReference type="InterPro" id="IPR015996">
    <property type="entry name" value="UCP028451"/>
</dbReference>
<reference evidence="1 2" key="2">
    <citation type="submission" date="2019-01" db="EMBL/GenBank/DDBJ databases">
        <title>Hymenobacter humicola sp. nov., isolated from soils in Antarctica.</title>
        <authorList>
            <person name="Sedlacek I."/>
            <person name="Holochova P."/>
            <person name="Kralova S."/>
            <person name="Pantucek R."/>
            <person name="Stankova E."/>
            <person name="Vrbovska V."/>
            <person name="Kristofova L."/>
            <person name="Svec P."/>
            <person name="Busse H.-J."/>
        </authorList>
    </citation>
    <scope>NUCLEOTIDE SEQUENCE [LARGE SCALE GENOMIC DNA]</scope>
    <source>
        <strain evidence="1 2">CCM 8852</strain>
    </source>
</reference>
<dbReference type="Pfam" id="PF09365">
    <property type="entry name" value="DUF2461"/>
    <property type="match status" value="1"/>
</dbReference>
<dbReference type="PIRSF" id="PIRSF028451">
    <property type="entry name" value="UCP028451"/>
    <property type="match status" value="1"/>
</dbReference>
<sequence>MTCFLITDNLLLRTIGFGLTAAAPYIVLRLRNSSDNYPLLPLPLPSMNQSALFNFLADLAQHNEREWFQARKPTYDQLRREFEVLVGQILAALAAEEPALATLEPKKCIFRIYRDVRFAKRKDPYKTHFSAYFAAGGKQSAGPGYYFQLGPNGQTMLAGGIYQPEKEQLARIRQEIDYNGPALHRILEAPAFRQFFPGLEGEQLKRPPAGYPADHPDIGYLKHKSFVVSHSVPDATARQLNLAEYVPAAFRALRPFADFLREAVEG</sequence>